<dbReference type="InParanoid" id="A0A0G4G5B2"/>
<evidence type="ECO:0000313" key="3">
    <source>
        <dbReference type="Proteomes" id="UP000041254"/>
    </source>
</evidence>
<accession>A0A0G4G5B2</accession>
<dbReference type="Proteomes" id="UP000041254">
    <property type="component" value="Unassembled WGS sequence"/>
</dbReference>
<proteinExistence type="predicted"/>
<feature type="region of interest" description="Disordered" evidence="1">
    <location>
        <begin position="257"/>
        <end position="304"/>
    </location>
</feature>
<reference evidence="2 3" key="1">
    <citation type="submission" date="2014-11" db="EMBL/GenBank/DDBJ databases">
        <authorList>
            <person name="Zhu J."/>
            <person name="Qi W."/>
            <person name="Song R."/>
        </authorList>
    </citation>
    <scope>NUCLEOTIDE SEQUENCE [LARGE SCALE GENOMIC DNA]</scope>
</reference>
<organism evidence="2 3">
    <name type="scientific">Vitrella brassicaformis (strain CCMP3155)</name>
    <dbReference type="NCBI Taxonomy" id="1169540"/>
    <lineage>
        <taxon>Eukaryota</taxon>
        <taxon>Sar</taxon>
        <taxon>Alveolata</taxon>
        <taxon>Colpodellida</taxon>
        <taxon>Vitrellaceae</taxon>
        <taxon>Vitrella</taxon>
    </lineage>
</organism>
<dbReference type="VEuPathDB" id="CryptoDB:Vbra_21968"/>
<dbReference type="EMBL" id="CDMY01000567">
    <property type="protein sequence ID" value="CEM23419.1"/>
    <property type="molecule type" value="Genomic_DNA"/>
</dbReference>
<protein>
    <submittedName>
        <fullName evidence="2">Uncharacterized protein</fullName>
    </submittedName>
</protein>
<keyword evidence="3" id="KW-1185">Reference proteome</keyword>
<feature type="compositionally biased region" description="Acidic residues" evidence="1">
    <location>
        <begin position="211"/>
        <end position="222"/>
    </location>
</feature>
<evidence type="ECO:0000313" key="2">
    <source>
        <dbReference type="EMBL" id="CEM23419.1"/>
    </source>
</evidence>
<feature type="compositionally biased region" description="Low complexity" evidence="1">
    <location>
        <begin position="291"/>
        <end position="304"/>
    </location>
</feature>
<feature type="region of interest" description="Disordered" evidence="1">
    <location>
        <begin position="205"/>
        <end position="231"/>
    </location>
</feature>
<dbReference type="AlphaFoldDB" id="A0A0G4G5B2"/>
<name>A0A0G4G5B2_VITBC</name>
<gene>
    <name evidence="2" type="ORF">Vbra_21968</name>
</gene>
<evidence type="ECO:0000256" key="1">
    <source>
        <dbReference type="SAM" id="MobiDB-lite"/>
    </source>
</evidence>
<sequence>MSKETLSSGLPVLESFWDKYTYIKVYEEDLRGFGHETIVSFRNSVYSDGPTRRFQLDNFLAQLHRDRSLPYDKKVKKIKSFSYLYQTFCDLYVKIHKYLNVMADTTLHTREEVEERLTTGNELEAGIASHPQEFEGHIAKSGIPPAGGEGGGVRPTVPSMLMQSLVPFLLYDALTGQGGHPEVVTYAESVDTGIFFKRLFPRTKTRKVDSDEGSDSIEDSDGDEYRPRRDTRLKLDKMRGIARQNLQDYAASIVKAQSAGTGGAGADGVRGASSPSPLSALDNHTNPLPSTAAPTLFADPAAAS</sequence>